<dbReference type="Pfam" id="PF17840">
    <property type="entry name" value="Tugs"/>
    <property type="match status" value="1"/>
</dbReference>
<dbReference type="AlphaFoldDB" id="A0A2Y9EB25"/>
<dbReference type="STRING" id="127582.A0A2Y9EB25"/>
<name>A0A2Y9EB25_TRIMA</name>
<evidence type="ECO:0000256" key="3">
    <source>
        <dbReference type="SAM" id="MobiDB-lite"/>
    </source>
</evidence>
<dbReference type="Pfam" id="PF00240">
    <property type="entry name" value="ubiquitin"/>
    <property type="match status" value="1"/>
</dbReference>
<evidence type="ECO:0000256" key="1">
    <source>
        <dbReference type="ARBA" id="ARBA00004496"/>
    </source>
</evidence>
<dbReference type="InterPro" id="IPR019954">
    <property type="entry name" value="Ubiquitin_CS"/>
</dbReference>
<evidence type="ECO:0000256" key="2">
    <source>
        <dbReference type="ARBA" id="ARBA00022490"/>
    </source>
</evidence>
<dbReference type="Gene3D" id="3.10.20.90">
    <property type="entry name" value="Phosphatidylinositol 3-kinase Catalytic Subunit, Chain A, domain 1"/>
    <property type="match status" value="1"/>
</dbReference>
<dbReference type="SMART" id="SM00213">
    <property type="entry name" value="UBQ"/>
    <property type="match status" value="1"/>
</dbReference>
<evidence type="ECO:0000313" key="6">
    <source>
        <dbReference type="RefSeq" id="XP_004390494.1"/>
    </source>
</evidence>
<dbReference type="InParanoid" id="A0A2Y9EB25"/>
<accession>A0A2Y9EB25</accession>
<dbReference type="GO" id="GO:0005737">
    <property type="term" value="C:cytoplasm"/>
    <property type="evidence" value="ECO:0007669"/>
    <property type="project" value="UniProtKB-SubCell"/>
</dbReference>
<dbReference type="InterPro" id="IPR000626">
    <property type="entry name" value="Ubiquitin-like_dom"/>
</dbReference>
<dbReference type="FunCoup" id="A0A2Y9EB25">
    <property type="interactions" value="2"/>
</dbReference>
<dbReference type="OrthoDB" id="417450at2759"/>
<evidence type="ECO:0000259" key="4">
    <source>
        <dbReference type="PROSITE" id="PS50053"/>
    </source>
</evidence>
<dbReference type="PROSITE" id="PS00299">
    <property type="entry name" value="UBIQUITIN_1"/>
    <property type="match status" value="1"/>
</dbReference>
<dbReference type="GeneID" id="101359519"/>
<dbReference type="PROSITE" id="PS50053">
    <property type="entry name" value="UBIQUITIN_2"/>
    <property type="match status" value="1"/>
</dbReference>
<dbReference type="PANTHER" id="PTHR47905:SF1">
    <property type="entry name" value="UBIQUITIN-LIKE PROTEIN 4B"/>
    <property type="match status" value="1"/>
</dbReference>
<feature type="domain" description="Ubiquitin-like" evidence="4">
    <location>
        <begin position="1"/>
        <end position="72"/>
    </location>
</feature>
<protein>
    <submittedName>
        <fullName evidence="6">Ubiquitin-like protein 4B</fullName>
    </submittedName>
</protein>
<dbReference type="CTD" id="164153"/>
<dbReference type="RefSeq" id="XP_004390494.1">
    <property type="nucleotide sequence ID" value="XM_004390437.1"/>
</dbReference>
<gene>
    <name evidence="6" type="primary">UBL4B</name>
</gene>
<comment type="subcellular location">
    <subcellularLocation>
        <location evidence="1">Cytoplasm</location>
    </subcellularLocation>
</comment>
<feature type="region of interest" description="Disordered" evidence="3">
    <location>
        <begin position="146"/>
        <end position="172"/>
    </location>
</feature>
<keyword evidence="5" id="KW-1185">Reference proteome</keyword>
<organism evidence="5 6">
    <name type="scientific">Trichechus manatus latirostris</name>
    <name type="common">Florida manatee</name>
    <dbReference type="NCBI Taxonomy" id="127582"/>
    <lineage>
        <taxon>Eukaryota</taxon>
        <taxon>Metazoa</taxon>
        <taxon>Chordata</taxon>
        <taxon>Craniata</taxon>
        <taxon>Vertebrata</taxon>
        <taxon>Euteleostomi</taxon>
        <taxon>Mammalia</taxon>
        <taxon>Eutheria</taxon>
        <taxon>Afrotheria</taxon>
        <taxon>Sirenia</taxon>
        <taxon>Trichechidae</taxon>
        <taxon>Trichechus</taxon>
    </lineage>
</organism>
<dbReference type="PANTHER" id="PTHR47905">
    <property type="entry name" value="UBIQUITIN-LIKE PROTEIN 4B"/>
    <property type="match status" value="1"/>
</dbReference>
<proteinExistence type="predicted"/>
<dbReference type="InterPro" id="IPR041421">
    <property type="entry name" value="Ubl4_C_TUGS"/>
</dbReference>
<dbReference type="Proteomes" id="UP000248480">
    <property type="component" value="Unplaced"/>
</dbReference>
<dbReference type="SUPFAM" id="SSF54236">
    <property type="entry name" value="Ubiquitin-like"/>
    <property type="match status" value="1"/>
</dbReference>
<dbReference type="InterPro" id="IPR029071">
    <property type="entry name" value="Ubiquitin-like_domsf"/>
</dbReference>
<dbReference type="KEGG" id="tmu:101359519"/>
<reference evidence="6" key="1">
    <citation type="submission" date="2025-08" db="UniProtKB">
        <authorList>
            <consortium name="RefSeq"/>
        </authorList>
    </citation>
    <scope>IDENTIFICATION</scope>
</reference>
<dbReference type="InterPro" id="IPR043317">
    <property type="entry name" value="UBL4B"/>
</dbReference>
<evidence type="ECO:0000313" key="5">
    <source>
        <dbReference type="Proteomes" id="UP000248480"/>
    </source>
</evidence>
<sequence length="172" mass="19325">MFLTVKLLLGHRCHLEVSGKESVAMLKKLVSKRLQIPEEQQHLLFRGQLMDDDKCLSDYCSGPHASINVVIRPLEKAAEKARQAKPGPSPQPLWHQLGQVLAKHFEPRDAKAVLRLLRQEHEQRLQRVSLEALEQLARYLLTEEPRVEPARETEPGVLASEGPTVHEGGGKG</sequence>
<keyword evidence="2" id="KW-0963">Cytoplasm</keyword>